<organism evidence="1 2">
    <name type="scientific">Bifidobacterium aemilianum</name>
    <dbReference type="NCBI Taxonomy" id="2493120"/>
    <lineage>
        <taxon>Bacteria</taxon>
        <taxon>Bacillati</taxon>
        <taxon>Actinomycetota</taxon>
        <taxon>Actinomycetes</taxon>
        <taxon>Bifidobacteriales</taxon>
        <taxon>Bifidobacteriaceae</taxon>
        <taxon>Bifidobacterium</taxon>
    </lineage>
</organism>
<gene>
    <name evidence="1" type="ORF">CRD60_00900</name>
</gene>
<reference evidence="1 2" key="1">
    <citation type="submission" date="2017-10" db="EMBL/GenBank/DDBJ databases">
        <title>Bifidobacterium xylocopum sp. nov. and Bifidobacterium aemilianum sp. nov., from the carpenter bee (Xylocopa violacea) digestive tract.</title>
        <authorList>
            <person name="Alberoni D."/>
            <person name="Baffoni L."/>
            <person name="Di Gioia D."/>
            <person name="Gaggia F."/>
            <person name="Biavati B."/>
        </authorList>
    </citation>
    <scope>NUCLEOTIDE SEQUENCE [LARGE SCALE GENOMIC DNA]</scope>
    <source>
        <strain evidence="1 2">XV10</strain>
    </source>
</reference>
<sequence length="275" mass="30196">MSDDLIYRPGTNVREDVHLDAGSLHVGTANGLRSRQWTYSIGLRSLSGLTREAREATCTLTALERADLDRAECLFDADVASNKPGLLIYKHEWSCRAIVVKSEPQEILPTIIQSTITVVLLDGVWRRGTTTAYNPALIPGAQYLDYPYDYPYDYAPGSLVSWARNHSLVSSPVRLVVYGPAINPYVMIGVNRYQVDVGVPAGGYLTVDGVGRSIVLTGPDGDRTDCFAAGHRGGGRDRGEYIFQPVPPGSSEVSWPQNFGFDLTVYEERSAPPWI</sequence>
<proteinExistence type="predicted"/>
<dbReference type="EMBL" id="PDCG01000001">
    <property type="protein sequence ID" value="RBP98455.1"/>
    <property type="molecule type" value="Genomic_DNA"/>
</dbReference>
<evidence type="ECO:0000313" key="1">
    <source>
        <dbReference type="EMBL" id="RBP98455.1"/>
    </source>
</evidence>
<dbReference type="AlphaFoldDB" id="A0A366K9N1"/>
<keyword evidence="2" id="KW-1185">Reference proteome</keyword>
<dbReference type="Proteomes" id="UP000252530">
    <property type="component" value="Unassembled WGS sequence"/>
</dbReference>
<name>A0A366K9N1_9BIFI</name>
<evidence type="ECO:0000313" key="2">
    <source>
        <dbReference type="Proteomes" id="UP000252530"/>
    </source>
</evidence>
<accession>A0A366K9N1</accession>
<comment type="caution">
    <text evidence="1">The sequence shown here is derived from an EMBL/GenBank/DDBJ whole genome shotgun (WGS) entry which is preliminary data.</text>
</comment>
<protein>
    <submittedName>
        <fullName evidence="1">Uncharacterized protein</fullName>
    </submittedName>
</protein>